<organism evidence="11 12">
    <name type="scientific">Biomphalaria glabrata</name>
    <name type="common">Bloodfluke planorb</name>
    <name type="synonym">Freshwater snail</name>
    <dbReference type="NCBI Taxonomy" id="6526"/>
    <lineage>
        <taxon>Eukaryota</taxon>
        <taxon>Metazoa</taxon>
        <taxon>Spiralia</taxon>
        <taxon>Lophotrochozoa</taxon>
        <taxon>Mollusca</taxon>
        <taxon>Gastropoda</taxon>
        <taxon>Heterobranchia</taxon>
        <taxon>Euthyneura</taxon>
        <taxon>Panpulmonata</taxon>
        <taxon>Hygrophila</taxon>
        <taxon>Lymnaeoidea</taxon>
        <taxon>Planorbidae</taxon>
        <taxon>Biomphalaria</taxon>
    </lineage>
</organism>
<evidence type="ECO:0000256" key="9">
    <source>
        <dbReference type="PROSITE-ProRule" id="PRU00042"/>
    </source>
</evidence>
<feature type="domain" description="C2H2-type" evidence="10">
    <location>
        <begin position="583"/>
        <end position="610"/>
    </location>
</feature>
<dbReference type="FunFam" id="3.30.160.60:FF:000065">
    <property type="entry name" value="B-cell CLL/lymphoma 6, member B"/>
    <property type="match status" value="1"/>
</dbReference>
<dbReference type="PROSITE" id="PS00028">
    <property type="entry name" value="ZINC_FINGER_C2H2_1"/>
    <property type="match status" value="8"/>
</dbReference>
<sequence>MAKRTPQMTSKDAIINFKSKVSDSLPLLGFLNNEDKVDVWRFWKTVSSAVKIAVNGKGEIVETPPRRNYKSAKNNRERQLEEYRLQHLDRGAITIYVPVQCSEKGFRKCRVLKIANQRKISDYYETFPILEGDESDVPLPEADLESIDLSALSQSKIEEHKIDEKMSDKVTPNDSLVEDIASFLKNNESSVSVHESSTPLKTADSNSCKLDKSKPVRRIWPVGRPTTRSLGARIIKDECYENIPTRKSVKNSEGGNVDVGSITFYPSVKEEVSDTVEDDFNITIVPVGNSVMQISQSTLSGLHEHLENSQEIITQQLNASQIEPEASLFHPNMHSESTVSDYHMQVIIPDIPHSDIAAESDRHVFVDQGLMKQEEESMHSEEQSIPVYGSSSELSKNEHSAAMQSNITPRNASDIETIITALEEELKKTGSTITVESSLKENPITEDMCVTDIPGDFDEAPVQTVQIVDGEEIVEVQHMGNVIWTSDGDVQILDHTHLVDSTTTNDGTVVFEGQPVEAQYDVVEYEVLADKKLKRGRKKKIKEENSGTKSEEVDRTCPICHRVLNYASSMTAHMRIHTGIRPYSCGQCDRKFTTKANRDRHEATHVGLKPFQCNQCNKSFTEKRSLKIHMRTHTGERPFVCNVCGRGFTQKCTLLVHMDRHTNKKGHLCDLCGKAFRQKCQLDVHVKRHKRQASFPCNECSTKCYTKGDLMRHMIKHTGERPFQCQLCNRAFTRKQYLIDHENQHYGRKPYRCSVCSATFHDMGSCHRHLRKHKQDEEGENSKGPTKSALLNSTDFHMILEGTQIGQILKLDDGTDALVKAVTAEADGSTVYHITCLGKSTPSTAVHCTDTTSEASAQEEGGQ</sequence>
<evidence type="ECO:0000256" key="1">
    <source>
        <dbReference type="ARBA" id="ARBA00004123"/>
    </source>
</evidence>
<dbReference type="Pfam" id="PF00096">
    <property type="entry name" value="zf-C2H2"/>
    <property type="match status" value="6"/>
</dbReference>
<keyword evidence="6" id="KW-0862">Zinc</keyword>
<keyword evidence="4" id="KW-0677">Repeat</keyword>
<dbReference type="FunFam" id="3.30.160.60:FF:000446">
    <property type="entry name" value="Zinc finger protein"/>
    <property type="match status" value="1"/>
</dbReference>
<feature type="domain" description="C2H2-type" evidence="10">
    <location>
        <begin position="751"/>
        <end position="778"/>
    </location>
</feature>
<feature type="domain" description="C2H2-type" evidence="10">
    <location>
        <begin position="667"/>
        <end position="694"/>
    </location>
</feature>
<gene>
    <name evidence="11" type="primary">106050128</name>
</gene>
<evidence type="ECO:0000313" key="12">
    <source>
        <dbReference type="Proteomes" id="UP000076420"/>
    </source>
</evidence>
<dbReference type="RefSeq" id="XP_013060525.2">
    <property type="nucleotide sequence ID" value="XM_013205071.2"/>
</dbReference>
<dbReference type="SMART" id="SM00355">
    <property type="entry name" value="ZnF_C2H2"/>
    <property type="match status" value="8"/>
</dbReference>
<feature type="domain" description="C2H2-type" evidence="10">
    <location>
        <begin position="611"/>
        <end position="638"/>
    </location>
</feature>
<evidence type="ECO:0000313" key="11">
    <source>
        <dbReference type="EnsemblMetazoa" id="BGLB040343-PA"/>
    </source>
</evidence>
<reference evidence="11" key="1">
    <citation type="submission" date="2020-05" db="UniProtKB">
        <authorList>
            <consortium name="EnsemblMetazoa"/>
        </authorList>
    </citation>
    <scope>IDENTIFICATION</scope>
    <source>
        <strain evidence="11">BB02</strain>
    </source>
</reference>
<dbReference type="PANTHER" id="PTHR16515">
    <property type="entry name" value="PR DOMAIN ZINC FINGER PROTEIN"/>
    <property type="match status" value="1"/>
</dbReference>
<dbReference type="VEuPathDB" id="VectorBase:BGLB040343"/>
<dbReference type="InterPro" id="IPR050331">
    <property type="entry name" value="Zinc_finger"/>
</dbReference>
<evidence type="ECO:0000256" key="3">
    <source>
        <dbReference type="ARBA" id="ARBA00022723"/>
    </source>
</evidence>
<comment type="subcellular location">
    <subcellularLocation>
        <location evidence="1">Nucleus</location>
    </subcellularLocation>
</comment>
<dbReference type="FunFam" id="3.30.160.60:FF:000630">
    <property type="entry name" value="Zinc finger protein 180"/>
    <property type="match status" value="1"/>
</dbReference>
<keyword evidence="8" id="KW-0539">Nucleus</keyword>
<dbReference type="PANTHER" id="PTHR16515:SF49">
    <property type="entry name" value="GASTRULA ZINC FINGER PROTEIN XLCGF49.1-LIKE-RELATED"/>
    <property type="match status" value="1"/>
</dbReference>
<dbReference type="FunFam" id="3.30.160.60:FF:001235">
    <property type="entry name" value="Si:ch211-119o8.6"/>
    <property type="match status" value="1"/>
</dbReference>
<keyword evidence="3" id="KW-0479">Metal-binding</keyword>
<dbReference type="STRING" id="6526.A0A2C9MAD2"/>
<comment type="similarity">
    <text evidence="2">Belongs to the krueppel C2H2-type zinc-finger protein family.</text>
</comment>
<dbReference type="Proteomes" id="UP000076420">
    <property type="component" value="Unassembled WGS sequence"/>
</dbReference>
<feature type="domain" description="C2H2-type" evidence="10">
    <location>
        <begin position="639"/>
        <end position="666"/>
    </location>
</feature>
<dbReference type="KEGG" id="bgt:106050128"/>
<dbReference type="GO" id="GO:0003677">
    <property type="term" value="F:DNA binding"/>
    <property type="evidence" value="ECO:0007669"/>
    <property type="project" value="UniProtKB-KW"/>
</dbReference>
<dbReference type="Gene3D" id="3.30.160.60">
    <property type="entry name" value="Classic Zinc Finger"/>
    <property type="match status" value="8"/>
</dbReference>
<dbReference type="PROSITE" id="PS50157">
    <property type="entry name" value="ZINC_FINGER_C2H2_2"/>
    <property type="match status" value="8"/>
</dbReference>
<dbReference type="SUPFAM" id="SSF57667">
    <property type="entry name" value="beta-beta-alpha zinc fingers"/>
    <property type="match status" value="4"/>
</dbReference>
<evidence type="ECO:0000256" key="4">
    <source>
        <dbReference type="ARBA" id="ARBA00022737"/>
    </source>
</evidence>
<evidence type="ECO:0000259" key="10">
    <source>
        <dbReference type="PROSITE" id="PS50157"/>
    </source>
</evidence>
<evidence type="ECO:0000256" key="6">
    <source>
        <dbReference type="ARBA" id="ARBA00022833"/>
    </source>
</evidence>
<evidence type="ECO:0000256" key="8">
    <source>
        <dbReference type="ARBA" id="ARBA00023242"/>
    </source>
</evidence>
<protein>
    <recommendedName>
        <fullName evidence="10">C2H2-type domain-containing protein</fullName>
    </recommendedName>
</protein>
<dbReference type="GO" id="GO:0008270">
    <property type="term" value="F:zinc ion binding"/>
    <property type="evidence" value="ECO:0007669"/>
    <property type="project" value="UniProtKB-KW"/>
</dbReference>
<dbReference type="EnsemblMetazoa" id="BGLB040343-RA">
    <property type="protein sequence ID" value="BGLB040343-PA"/>
    <property type="gene ID" value="BGLB040343"/>
</dbReference>
<feature type="domain" description="C2H2-type" evidence="10">
    <location>
        <begin position="695"/>
        <end position="722"/>
    </location>
</feature>
<evidence type="ECO:0000256" key="2">
    <source>
        <dbReference type="ARBA" id="ARBA00006991"/>
    </source>
</evidence>
<accession>A0A2C9MAD2</accession>
<dbReference type="OrthoDB" id="6274627at2759"/>
<feature type="domain" description="C2H2-type" evidence="10">
    <location>
        <begin position="555"/>
        <end position="582"/>
    </location>
</feature>
<feature type="domain" description="C2H2-type" evidence="10">
    <location>
        <begin position="723"/>
        <end position="750"/>
    </location>
</feature>
<evidence type="ECO:0000256" key="7">
    <source>
        <dbReference type="ARBA" id="ARBA00023125"/>
    </source>
</evidence>
<dbReference type="GO" id="GO:0005634">
    <property type="term" value="C:nucleus"/>
    <property type="evidence" value="ECO:0007669"/>
    <property type="project" value="UniProtKB-SubCell"/>
</dbReference>
<dbReference type="VEuPathDB" id="VectorBase:BGLAX_050984"/>
<name>A0A2C9MAD2_BIOGL</name>
<dbReference type="AlphaFoldDB" id="A0A2C9MAD2"/>
<dbReference type="InterPro" id="IPR013087">
    <property type="entry name" value="Znf_C2H2_type"/>
</dbReference>
<keyword evidence="5 9" id="KW-0863">Zinc-finger</keyword>
<dbReference type="InterPro" id="IPR036236">
    <property type="entry name" value="Znf_C2H2_sf"/>
</dbReference>
<keyword evidence="7" id="KW-0238">DNA-binding</keyword>
<evidence type="ECO:0000256" key="5">
    <source>
        <dbReference type="ARBA" id="ARBA00022771"/>
    </source>
</evidence>
<dbReference type="GO" id="GO:0010468">
    <property type="term" value="P:regulation of gene expression"/>
    <property type="evidence" value="ECO:0007669"/>
    <property type="project" value="TreeGrafter"/>
</dbReference>
<proteinExistence type="inferred from homology"/>